<gene>
    <name evidence="1" type="ORF">BN869_000004629_1</name>
</gene>
<proteinExistence type="predicted"/>
<name>A0A0B7JZ73_BIOOC</name>
<evidence type="ECO:0000313" key="1">
    <source>
        <dbReference type="EMBL" id="CEO48572.1"/>
    </source>
</evidence>
<dbReference type="AlphaFoldDB" id="A0A0B7JZ73"/>
<protein>
    <submittedName>
        <fullName evidence="1">Uncharacterized protein</fullName>
    </submittedName>
</protein>
<reference evidence="1" key="1">
    <citation type="submission" date="2015-01" db="EMBL/GenBank/DDBJ databases">
        <authorList>
            <person name="Durling Mikael"/>
        </authorList>
    </citation>
    <scope>NUCLEOTIDE SEQUENCE</scope>
</reference>
<organism evidence="1">
    <name type="scientific">Bionectria ochroleuca</name>
    <name type="common">Gliocladium roseum</name>
    <dbReference type="NCBI Taxonomy" id="29856"/>
    <lineage>
        <taxon>Eukaryota</taxon>
        <taxon>Fungi</taxon>
        <taxon>Dikarya</taxon>
        <taxon>Ascomycota</taxon>
        <taxon>Pezizomycotina</taxon>
        <taxon>Sordariomycetes</taxon>
        <taxon>Hypocreomycetidae</taxon>
        <taxon>Hypocreales</taxon>
        <taxon>Bionectriaceae</taxon>
        <taxon>Clonostachys</taxon>
    </lineage>
</organism>
<sequence>MMNRHLLKYLGRRGIIQRRLLGTATRDARGALLAVEGSLGDQVIQGLPQRVRRRPLRQYVEHGLGGDPSPLGHRPPRLAVQMTEDDAHRV</sequence>
<feature type="non-terminal residue" evidence="1">
    <location>
        <position position="90"/>
    </location>
</feature>
<dbReference type="EMBL" id="CDPU01000011">
    <property type="protein sequence ID" value="CEO48572.1"/>
    <property type="molecule type" value="Genomic_DNA"/>
</dbReference>
<accession>A0A0B7JZ73</accession>